<name>A0AAN8RG98_9PEZI</name>
<dbReference type="Proteomes" id="UP001313282">
    <property type="component" value="Unassembled WGS sequence"/>
</dbReference>
<reference evidence="2 3" key="1">
    <citation type="submission" date="2019-10" db="EMBL/GenBank/DDBJ databases">
        <authorList>
            <person name="Palmer J.M."/>
        </authorList>
    </citation>
    <scope>NUCLEOTIDE SEQUENCE [LARGE SCALE GENOMIC DNA]</scope>
    <source>
        <strain evidence="2 3">TWF718</strain>
    </source>
</reference>
<evidence type="ECO:0000313" key="3">
    <source>
        <dbReference type="Proteomes" id="UP001313282"/>
    </source>
</evidence>
<dbReference type="InterPro" id="IPR001810">
    <property type="entry name" value="F-box_dom"/>
</dbReference>
<sequence length="325" mass="37387">MTDLLPSTCMPRSPLFRIPQELLLQILALLPLDDQITVVKVCSIFRRLILYDTVLRNSRYAIDSGATQVTGSLNPSPPQNLRFPVPNTHRILGPQYVHPFAKLICTSVGDTITRYLFRRRYDGEPQRGMIVTDRVYKDPPKQEEIEAEKGTVIIVLTVGIYRFKVQNITRSLFLDEPFLQPSANDMAVILGENNHVVNSEEDYITVECQVVVHRNIFQKNTVDPQDWEERLKLTKDTTVRQLTAALLKIAFRRLEGTGLKPDGTAENVIRFWRFRGNNKWIFSLIHYRTSQDTKDMVWALESNRLGDYKASRRILSNSGDSSIFF</sequence>
<proteinExistence type="predicted"/>
<gene>
    <name evidence="2" type="ORF">TWF718_000226</name>
</gene>
<evidence type="ECO:0000313" key="2">
    <source>
        <dbReference type="EMBL" id="KAK6355845.1"/>
    </source>
</evidence>
<protein>
    <recommendedName>
        <fullName evidence="1">F-box domain-containing protein</fullName>
    </recommendedName>
</protein>
<dbReference type="Pfam" id="PF00646">
    <property type="entry name" value="F-box"/>
    <property type="match status" value="1"/>
</dbReference>
<dbReference type="PROSITE" id="PS50181">
    <property type="entry name" value="FBOX"/>
    <property type="match status" value="1"/>
</dbReference>
<feature type="domain" description="F-box" evidence="1">
    <location>
        <begin position="12"/>
        <end position="58"/>
    </location>
</feature>
<dbReference type="InterPro" id="IPR036047">
    <property type="entry name" value="F-box-like_dom_sf"/>
</dbReference>
<organism evidence="2 3">
    <name type="scientific">Orbilia javanica</name>
    <dbReference type="NCBI Taxonomy" id="47235"/>
    <lineage>
        <taxon>Eukaryota</taxon>
        <taxon>Fungi</taxon>
        <taxon>Dikarya</taxon>
        <taxon>Ascomycota</taxon>
        <taxon>Pezizomycotina</taxon>
        <taxon>Orbiliomycetes</taxon>
        <taxon>Orbiliales</taxon>
        <taxon>Orbiliaceae</taxon>
        <taxon>Orbilia</taxon>
    </lineage>
</organism>
<accession>A0AAN8RG98</accession>
<comment type="caution">
    <text evidence="2">The sequence shown here is derived from an EMBL/GenBank/DDBJ whole genome shotgun (WGS) entry which is preliminary data.</text>
</comment>
<keyword evidence="3" id="KW-1185">Reference proteome</keyword>
<dbReference type="AlphaFoldDB" id="A0AAN8RG98"/>
<dbReference type="SMART" id="SM00256">
    <property type="entry name" value="FBOX"/>
    <property type="match status" value="1"/>
</dbReference>
<evidence type="ECO:0000259" key="1">
    <source>
        <dbReference type="PROSITE" id="PS50181"/>
    </source>
</evidence>
<dbReference type="EMBL" id="JAVHNR010000001">
    <property type="protein sequence ID" value="KAK6355845.1"/>
    <property type="molecule type" value="Genomic_DNA"/>
</dbReference>
<dbReference type="SUPFAM" id="SSF81383">
    <property type="entry name" value="F-box domain"/>
    <property type="match status" value="1"/>
</dbReference>